<feature type="domain" description="Kazal-like" evidence="7">
    <location>
        <begin position="31"/>
        <end position="86"/>
    </location>
</feature>
<dbReference type="InParanoid" id="A0A6J0YGI0"/>
<keyword evidence="5" id="KW-1015">Disulfide bond</keyword>
<dbReference type="OrthoDB" id="126772at2759"/>
<keyword evidence="3 9" id="KW-0646">Protease inhibitor</keyword>
<dbReference type="GO" id="GO:0005576">
    <property type="term" value="C:extracellular region"/>
    <property type="evidence" value="ECO:0007669"/>
    <property type="project" value="UniProtKB-SubCell"/>
</dbReference>
<evidence type="ECO:0000256" key="2">
    <source>
        <dbReference type="ARBA" id="ARBA00022525"/>
    </source>
</evidence>
<dbReference type="RefSeq" id="XP_020760773.1">
    <property type="nucleotide sequence ID" value="XM_020905114.2"/>
</dbReference>
<organism evidence="8 9">
    <name type="scientific">Odocoileus virginianus</name>
    <name type="common">White-tailed deer</name>
    <dbReference type="NCBI Taxonomy" id="9874"/>
    <lineage>
        <taxon>Eukaryota</taxon>
        <taxon>Metazoa</taxon>
        <taxon>Chordata</taxon>
        <taxon>Craniata</taxon>
        <taxon>Vertebrata</taxon>
        <taxon>Euteleostomi</taxon>
        <taxon>Mammalia</taxon>
        <taxon>Eutheria</taxon>
        <taxon>Laurasiatheria</taxon>
        <taxon>Artiodactyla</taxon>
        <taxon>Ruminantia</taxon>
        <taxon>Pecora</taxon>
        <taxon>Cervidae</taxon>
        <taxon>Odocoileinae</taxon>
        <taxon>Odocoileus</taxon>
    </lineage>
</organism>
<proteinExistence type="predicted"/>
<dbReference type="FunCoup" id="A0A6J0YGI0">
    <property type="interactions" value="21"/>
</dbReference>
<dbReference type="PRINTS" id="PR00290">
    <property type="entry name" value="KAZALINHBTR"/>
</dbReference>
<gene>
    <name evidence="9" type="primary">SPINK4</name>
</gene>
<dbReference type="CDD" id="cd01327">
    <property type="entry name" value="KAZAL_PSTI"/>
    <property type="match status" value="1"/>
</dbReference>
<keyword evidence="2" id="KW-0964">Secreted</keyword>
<evidence type="ECO:0000256" key="4">
    <source>
        <dbReference type="ARBA" id="ARBA00022900"/>
    </source>
</evidence>
<dbReference type="GO" id="GO:0004867">
    <property type="term" value="F:serine-type endopeptidase inhibitor activity"/>
    <property type="evidence" value="ECO:0007669"/>
    <property type="project" value="UniProtKB-KW"/>
</dbReference>
<comment type="subcellular location">
    <subcellularLocation>
        <location evidence="1">Secreted</location>
    </subcellularLocation>
</comment>
<keyword evidence="4 9" id="KW-0722">Serine protease inhibitor</keyword>
<dbReference type="InterPro" id="IPR002350">
    <property type="entry name" value="Kazal_dom"/>
</dbReference>
<evidence type="ECO:0000313" key="9">
    <source>
        <dbReference type="RefSeq" id="XP_020760773.1"/>
    </source>
</evidence>
<dbReference type="Proteomes" id="UP001652640">
    <property type="component" value="Chromosome 31"/>
</dbReference>
<dbReference type="KEGG" id="ovr:110144991"/>
<dbReference type="AlphaFoldDB" id="A0A6J0YGI0"/>
<feature type="chain" id="PRO_5026863438" evidence="6">
    <location>
        <begin position="27"/>
        <end position="86"/>
    </location>
</feature>
<name>A0A6J0YGI0_ODOVR</name>
<dbReference type="PANTHER" id="PTHR21179:SF0">
    <property type="entry name" value="SERINE PROTEASE INHIBITOR KAZAL-TYPE 4"/>
    <property type="match status" value="1"/>
</dbReference>
<protein>
    <submittedName>
        <fullName evidence="9">Serine protease inhibitor Kazal-type 4</fullName>
    </submittedName>
</protein>
<dbReference type="PROSITE" id="PS00282">
    <property type="entry name" value="KAZAL_1"/>
    <property type="match status" value="1"/>
</dbReference>
<evidence type="ECO:0000256" key="6">
    <source>
        <dbReference type="SAM" id="SignalP"/>
    </source>
</evidence>
<sequence length="86" mass="9703">MASRLWIVALALAVLFLVDREVSVSAKKLVFWRMPICEHMVESPACPKTYDPVCGTDGVTYESECQLCLARIKNRQDIQILKDGKC</sequence>
<feature type="signal peptide" evidence="6">
    <location>
        <begin position="1"/>
        <end position="26"/>
    </location>
</feature>
<accession>A0A6J0YGI0</accession>
<evidence type="ECO:0000256" key="5">
    <source>
        <dbReference type="ARBA" id="ARBA00023157"/>
    </source>
</evidence>
<dbReference type="InterPro" id="IPR036058">
    <property type="entry name" value="Kazal_dom_sf"/>
</dbReference>
<dbReference type="SUPFAM" id="SSF100895">
    <property type="entry name" value="Kazal-type serine protease inhibitors"/>
    <property type="match status" value="1"/>
</dbReference>
<evidence type="ECO:0000256" key="1">
    <source>
        <dbReference type="ARBA" id="ARBA00004613"/>
    </source>
</evidence>
<evidence type="ECO:0000313" key="8">
    <source>
        <dbReference type="Proteomes" id="UP001652640"/>
    </source>
</evidence>
<dbReference type="GeneID" id="110144991"/>
<dbReference type="PROSITE" id="PS51465">
    <property type="entry name" value="KAZAL_2"/>
    <property type="match status" value="1"/>
</dbReference>
<dbReference type="InterPro" id="IPR039932">
    <property type="entry name" value="Spink4-like"/>
</dbReference>
<dbReference type="Pfam" id="PF00050">
    <property type="entry name" value="Kazal_1"/>
    <property type="match status" value="1"/>
</dbReference>
<dbReference type="SMART" id="SM00280">
    <property type="entry name" value="KAZAL"/>
    <property type="match status" value="1"/>
</dbReference>
<reference evidence="9" key="2">
    <citation type="submission" date="2025-08" db="UniProtKB">
        <authorList>
            <consortium name="RefSeq"/>
        </authorList>
    </citation>
    <scope>IDENTIFICATION</scope>
    <source>
        <tissue evidence="9">Tongue muscle</tissue>
    </source>
</reference>
<evidence type="ECO:0000256" key="3">
    <source>
        <dbReference type="ARBA" id="ARBA00022690"/>
    </source>
</evidence>
<dbReference type="InterPro" id="IPR001239">
    <property type="entry name" value="Prot_inh_Kazal-m"/>
</dbReference>
<evidence type="ECO:0000259" key="7">
    <source>
        <dbReference type="PROSITE" id="PS51465"/>
    </source>
</evidence>
<dbReference type="Gene3D" id="3.30.60.30">
    <property type="match status" value="1"/>
</dbReference>
<keyword evidence="6" id="KW-0732">Signal</keyword>
<reference evidence="8" key="1">
    <citation type="journal article" date="2022" name="J. Hered.">
        <title>A De Novo Chromosome-Level Genome Assembly of the White-Tailed Deer, Odocoileus Virginianus.</title>
        <authorList>
            <person name="London E.W."/>
            <person name="Roca A.L."/>
            <person name="Novakofski J.E."/>
            <person name="Mateus-Pinilla N.E."/>
        </authorList>
    </citation>
    <scope>NUCLEOTIDE SEQUENCE [LARGE SCALE GENOMIC DNA]</scope>
</reference>
<keyword evidence="8" id="KW-1185">Reference proteome</keyword>
<dbReference type="PANTHER" id="PTHR21179">
    <property type="entry name" value="SERINE-TYPE ENDOPEPTIDASE INHIBITOR"/>
    <property type="match status" value="1"/>
</dbReference>